<evidence type="ECO:0000313" key="1">
    <source>
        <dbReference type="EMBL" id="KAG0437270.1"/>
    </source>
</evidence>
<organism evidence="1 2">
    <name type="scientific">Ixodes persulcatus</name>
    <name type="common">Taiga tick</name>
    <dbReference type="NCBI Taxonomy" id="34615"/>
    <lineage>
        <taxon>Eukaryota</taxon>
        <taxon>Metazoa</taxon>
        <taxon>Ecdysozoa</taxon>
        <taxon>Arthropoda</taxon>
        <taxon>Chelicerata</taxon>
        <taxon>Arachnida</taxon>
        <taxon>Acari</taxon>
        <taxon>Parasitiformes</taxon>
        <taxon>Ixodida</taxon>
        <taxon>Ixodoidea</taxon>
        <taxon>Ixodidae</taxon>
        <taxon>Ixodinae</taxon>
        <taxon>Ixodes</taxon>
    </lineage>
</organism>
<protein>
    <submittedName>
        <fullName evidence="1">Uncharacterized protein</fullName>
    </submittedName>
</protein>
<proteinExistence type="predicted"/>
<accession>A0AC60QQF8</accession>
<reference evidence="1 2" key="1">
    <citation type="journal article" date="2020" name="Cell">
        <title>Large-Scale Comparative Analyses of Tick Genomes Elucidate Their Genetic Diversity and Vector Capacities.</title>
        <authorList>
            <consortium name="Tick Genome and Microbiome Consortium (TIGMIC)"/>
            <person name="Jia N."/>
            <person name="Wang J."/>
            <person name="Shi W."/>
            <person name="Du L."/>
            <person name="Sun Y."/>
            <person name="Zhan W."/>
            <person name="Jiang J.F."/>
            <person name="Wang Q."/>
            <person name="Zhang B."/>
            <person name="Ji P."/>
            <person name="Bell-Sakyi L."/>
            <person name="Cui X.M."/>
            <person name="Yuan T.T."/>
            <person name="Jiang B.G."/>
            <person name="Yang W.F."/>
            <person name="Lam T.T."/>
            <person name="Chang Q.C."/>
            <person name="Ding S.J."/>
            <person name="Wang X.J."/>
            <person name="Zhu J.G."/>
            <person name="Ruan X.D."/>
            <person name="Zhao L."/>
            <person name="Wei J.T."/>
            <person name="Ye R.Z."/>
            <person name="Que T.C."/>
            <person name="Du C.H."/>
            <person name="Zhou Y.H."/>
            <person name="Cheng J.X."/>
            <person name="Dai P.F."/>
            <person name="Guo W.B."/>
            <person name="Han X.H."/>
            <person name="Huang E.J."/>
            <person name="Li L.F."/>
            <person name="Wei W."/>
            <person name="Gao Y.C."/>
            <person name="Liu J.Z."/>
            <person name="Shao H.Z."/>
            <person name="Wang X."/>
            <person name="Wang C.C."/>
            <person name="Yang T.C."/>
            <person name="Huo Q.B."/>
            <person name="Li W."/>
            <person name="Chen H.Y."/>
            <person name="Chen S.E."/>
            <person name="Zhou L.G."/>
            <person name="Ni X.B."/>
            <person name="Tian J.H."/>
            <person name="Sheng Y."/>
            <person name="Liu T."/>
            <person name="Pan Y.S."/>
            <person name="Xia L.Y."/>
            <person name="Li J."/>
            <person name="Zhao F."/>
            <person name="Cao W.C."/>
        </authorList>
    </citation>
    <scope>NUCLEOTIDE SEQUENCE [LARGE SCALE GENOMIC DNA]</scope>
    <source>
        <strain evidence="1">Iper-2018</strain>
    </source>
</reference>
<sequence length="781" mass="87811">MVTARKADVRKNAAAQRYQSSSEIVARAASMHCGSAVAWSNWLVGCWWRNTTKGITAWPYRSGLSRAKRPREAYENMQADLARSFSANSLNEQREIERHLPPYKSVKSQYYSKINKRYPTLHGIGDPGSVWAELIQTWESRNNVNTDDRYVLFEQAQPPFLILASAQDLQTLHDSRHWVCDGTFDFCPPQFSQLYSIHGFKRGEGLPLVAGLLPEKTRATYTKFFEVVRAALISACGVVGELRIGHFDFEMVAISTFEVTFPGAESKGRLFHFAHCVIRKVAQLGLRELYGDIQRPAFRRGARRLVSLALLPERLVMPHWTTSLKGQMPMTGTPRLDAAITEFGSYFERQWLVSPRQEALWNHFKDEDNLRATNHTEGWRCSLSSRLQCQPRMPLGKFMVDFQKNIHHMTQTNLKMKASSLLTRDRATSAPTAPLDAALIFGHGTFQQLALLCATLSIFIAVSNGLATVVFNRPVEHWCRPPPELAYTPTDVWKNQSIPVEPDGTFSKCTRYEPPLDVGNATENRTVVFCDEWNYDLATTGKSIVSEWNLVCHRHRLLLLHSLVYYGGDVAGSVIGCFGGSLGRKPVFMVALLLQVASGTATIFSNTVLTFLILRFLTSVTSLTVMNMASVLLFEVTKTTHRVVFCAFAASCPSAALPLFHFLLLVVGVHWRVAQAILMVQTCFLLFAAYTIEESPCWLLGLGDVEGTKRAVISAAKVNGYPLDDVKAKMNKIKYETLRRGNTQTDVQQTSPLDLVRSAFPIRHHFFDYVHHGPSLLRHLS</sequence>
<dbReference type="EMBL" id="JABSTQ010006463">
    <property type="protein sequence ID" value="KAG0437270.1"/>
    <property type="molecule type" value="Genomic_DNA"/>
</dbReference>
<dbReference type="Proteomes" id="UP000805193">
    <property type="component" value="Unassembled WGS sequence"/>
</dbReference>
<keyword evidence="2" id="KW-1185">Reference proteome</keyword>
<gene>
    <name evidence="1" type="ORF">HPB47_017523</name>
</gene>
<name>A0AC60QQF8_IXOPE</name>
<comment type="caution">
    <text evidence="1">The sequence shown here is derived from an EMBL/GenBank/DDBJ whole genome shotgun (WGS) entry which is preliminary data.</text>
</comment>
<evidence type="ECO:0000313" key="2">
    <source>
        <dbReference type="Proteomes" id="UP000805193"/>
    </source>
</evidence>